<keyword evidence="7 13" id="KW-0479">Metal-binding</keyword>
<evidence type="ECO:0000256" key="12">
    <source>
        <dbReference type="ARBA" id="ARBA00023136"/>
    </source>
</evidence>
<comment type="pathway">
    <text evidence="3">Secondary metabolite biosynthesis; terpenoid biosynthesis.</text>
</comment>
<keyword evidence="10 13" id="KW-0408">Iron</keyword>
<evidence type="ECO:0000256" key="4">
    <source>
        <dbReference type="ARBA" id="ARBA00010617"/>
    </source>
</evidence>
<keyword evidence="6" id="KW-0812">Transmembrane</keyword>
<dbReference type="EMBL" id="JAWWNJ010000069">
    <property type="protein sequence ID" value="KAK7007998.1"/>
    <property type="molecule type" value="Genomic_DNA"/>
</dbReference>
<dbReference type="PRINTS" id="PR00385">
    <property type="entry name" value="P450"/>
</dbReference>
<dbReference type="PANTHER" id="PTHR24305:SF166">
    <property type="entry name" value="CYTOCHROME P450 12A4, MITOCHONDRIAL-RELATED"/>
    <property type="match status" value="1"/>
</dbReference>
<evidence type="ECO:0000256" key="8">
    <source>
        <dbReference type="ARBA" id="ARBA00022989"/>
    </source>
</evidence>
<keyword evidence="11" id="KW-0503">Monooxygenase</keyword>
<feature type="binding site" description="axial binding residue" evidence="13">
    <location>
        <position position="461"/>
    </location>
    <ligand>
        <name>heme</name>
        <dbReference type="ChEBI" id="CHEBI:30413"/>
    </ligand>
    <ligandPart>
        <name>Fe</name>
        <dbReference type="ChEBI" id="CHEBI:18248"/>
    </ligandPart>
</feature>
<reference evidence="14 15" key="1">
    <citation type="journal article" date="2024" name="J Genomics">
        <title>Draft genome sequencing and assembly of Favolaschia claudopus CIRM-BRFM 2984 isolated from oak limbs.</title>
        <authorList>
            <person name="Navarro D."/>
            <person name="Drula E."/>
            <person name="Chaduli D."/>
            <person name="Cazenave R."/>
            <person name="Ahrendt S."/>
            <person name="Wang J."/>
            <person name="Lipzen A."/>
            <person name="Daum C."/>
            <person name="Barry K."/>
            <person name="Grigoriev I.V."/>
            <person name="Favel A."/>
            <person name="Rosso M.N."/>
            <person name="Martin F."/>
        </authorList>
    </citation>
    <scope>NUCLEOTIDE SEQUENCE [LARGE SCALE GENOMIC DNA]</scope>
    <source>
        <strain evidence="14 15">CIRM-BRFM 2984</strain>
    </source>
</reference>
<comment type="similarity">
    <text evidence="4">Belongs to the cytochrome P450 family.</text>
</comment>
<organism evidence="14 15">
    <name type="scientific">Favolaschia claudopus</name>
    <dbReference type="NCBI Taxonomy" id="2862362"/>
    <lineage>
        <taxon>Eukaryota</taxon>
        <taxon>Fungi</taxon>
        <taxon>Dikarya</taxon>
        <taxon>Basidiomycota</taxon>
        <taxon>Agaricomycotina</taxon>
        <taxon>Agaricomycetes</taxon>
        <taxon>Agaricomycetidae</taxon>
        <taxon>Agaricales</taxon>
        <taxon>Marasmiineae</taxon>
        <taxon>Mycenaceae</taxon>
        <taxon>Favolaschia</taxon>
    </lineage>
</organism>
<comment type="subcellular location">
    <subcellularLocation>
        <location evidence="2">Membrane</location>
    </subcellularLocation>
</comment>
<dbReference type="GO" id="GO:0016020">
    <property type="term" value="C:membrane"/>
    <property type="evidence" value="ECO:0007669"/>
    <property type="project" value="UniProtKB-SubCell"/>
</dbReference>
<name>A0AAW0AF77_9AGAR</name>
<evidence type="ECO:0000256" key="11">
    <source>
        <dbReference type="ARBA" id="ARBA00023033"/>
    </source>
</evidence>
<keyword evidence="15" id="KW-1185">Reference proteome</keyword>
<evidence type="ECO:0000256" key="2">
    <source>
        <dbReference type="ARBA" id="ARBA00004370"/>
    </source>
</evidence>
<evidence type="ECO:0000256" key="5">
    <source>
        <dbReference type="ARBA" id="ARBA00022617"/>
    </source>
</evidence>
<dbReference type="InterPro" id="IPR002401">
    <property type="entry name" value="Cyt_P450_E_grp-I"/>
</dbReference>
<comment type="caution">
    <text evidence="14">The sequence shown here is derived from an EMBL/GenBank/DDBJ whole genome shotgun (WGS) entry which is preliminary data.</text>
</comment>
<evidence type="ECO:0000256" key="7">
    <source>
        <dbReference type="ARBA" id="ARBA00022723"/>
    </source>
</evidence>
<dbReference type="AlphaFoldDB" id="A0AAW0AF77"/>
<dbReference type="SUPFAM" id="SSF48264">
    <property type="entry name" value="Cytochrome P450"/>
    <property type="match status" value="1"/>
</dbReference>
<evidence type="ECO:0000256" key="10">
    <source>
        <dbReference type="ARBA" id="ARBA00023004"/>
    </source>
</evidence>
<dbReference type="GO" id="GO:0004497">
    <property type="term" value="F:monooxygenase activity"/>
    <property type="evidence" value="ECO:0007669"/>
    <property type="project" value="UniProtKB-KW"/>
</dbReference>
<evidence type="ECO:0000256" key="1">
    <source>
        <dbReference type="ARBA" id="ARBA00001971"/>
    </source>
</evidence>
<dbReference type="InterPro" id="IPR001128">
    <property type="entry name" value="Cyt_P450"/>
</dbReference>
<accession>A0AAW0AF77</accession>
<protein>
    <submittedName>
        <fullName evidence="14">Cytochrome P450</fullName>
    </submittedName>
</protein>
<proteinExistence type="inferred from homology"/>
<dbReference type="InterPro" id="IPR050121">
    <property type="entry name" value="Cytochrome_P450_monoxygenase"/>
</dbReference>
<dbReference type="InterPro" id="IPR036396">
    <property type="entry name" value="Cyt_P450_sf"/>
</dbReference>
<dbReference type="PRINTS" id="PR00463">
    <property type="entry name" value="EP450I"/>
</dbReference>
<dbReference type="Pfam" id="PF00067">
    <property type="entry name" value="p450"/>
    <property type="match status" value="1"/>
</dbReference>
<keyword evidence="5 13" id="KW-0349">Heme</keyword>
<keyword evidence="8" id="KW-1133">Transmembrane helix</keyword>
<feature type="non-terminal residue" evidence="14">
    <location>
        <position position="1"/>
    </location>
</feature>
<sequence length="521" mass="57567">IQLVLVIASILVLYGSYLVLLRRSSKIWELRGPASPSWIFGNMLQLTLSPTYGDYEFEWLKKYGSVYRIKGLFGEDRLMISDTAALQRMVNREHFTLGPTLGNANRLVHNAGAVLLAEERDHKRLRAPLNAGFTAAAVRSYLPIFERVAQTLTGQFDGITRDSVADISPLLGQATLATVTEAVLGLSLNDLGDEFISTNLEVMKMAANQSATQLLVDALLREMPVLIRDLASRIPVQPFKFIRRAKYLSNEIGMKVIQNSKNAKSRGLDGTCGLYGDLDFLIPTVGNTGPTFSERDIVDQTSVLLVAGQDTTANTLTFGFIELARNVDSQEQLRAEIHASLGSGDAKTYDTMPLLNAFIKEVLRMYPAVAVSDRLATEDVVLPLSEPIITSQGTQISEIPILKGQVVYMGTAQYQRSESRWGPDANEFNPSRWLKEGGALNGEGVSSYANVLTFFGGSRICLGWRFALLEMQVFICELVAKFRFSLPDEDHLNARCRYALTLQPMLPDGKKAAFLKIKRVG</sequence>
<evidence type="ECO:0000256" key="13">
    <source>
        <dbReference type="PIRSR" id="PIRSR602401-1"/>
    </source>
</evidence>
<comment type="cofactor">
    <cofactor evidence="1 13">
        <name>heme</name>
        <dbReference type="ChEBI" id="CHEBI:30413"/>
    </cofactor>
</comment>
<keyword evidence="9" id="KW-0560">Oxidoreductase</keyword>
<evidence type="ECO:0000256" key="3">
    <source>
        <dbReference type="ARBA" id="ARBA00004721"/>
    </source>
</evidence>
<evidence type="ECO:0000313" key="14">
    <source>
        <dbReference type="EMBL" id="KAK7007998.1"/>
    </source>
</evidence>
<keyword evidence="12" id="KW-0472">Membrane</keyword>
<evidence type="ECO:0000313" key="15">
    <source>
        <dbReference type="Proteomes" id="UP001362999"/>
    </source>
</evidence>
<dbReference type="GO" id="GO:0005506">
    <property type="term" value="F:iron ion binding"/>
    <property type="evidence" value="ECO:0007669"/>
    <property type="project" value="InterPro"/>
</dbReference>
<dbReference type="PANTHER" id="PTHR24305">
    <property type="entry name" value="CYTOCHROME P450"/>
    <property type="match status" value="1"/>
</dbReference>
<dbReference type="GO" id="GO:0016705">
    <property type="term" value="F:oxidoreductase activity, acting on paired donors, with incorporation or reduction of molecular oxygen"/>
    <property type="evidence" value="ECO:0007669"/>
    <property type="project" value="InterPro"/>
</dbReference>
<evidence type="ECO:0000256" key="6">
    <source>
        <dbReference type="ARBA" id="ARBA00022692"/>
    </source>
</evidence>
<gene>
    <name evidence="14" type="ORF">R3P38DRAFT_3593122</name>
</gene>
<dbReference type="Gene3D" id="1.10.630.10">
    <property type="entry name" value="Cytochrome P450"/>
    <property type="match status" value="1"/>
</dbReference>
<evidence type="ECO:0000256" key="9">
    <source>
        <dbReference type="ARBA" id="ARBA00023002"/>
    </source>
</evidence>
<dbReference type="GO" id="GO:0020037">
    <property type="term" value="F:heme binding"/>
    <property type="evidence" value="ECO:0007669"/>
    <property type="project" value="InterPro"/>
</dbReference>
<dbReference type="Proteomes" id="UP001362999">
    <property type="component" value="Unassembled WGS sequence"/>
</dbReference>